<evidence type="ECO:0000256" key="1">
    <source>
        <dbReference type="ARBA" id="ARBA00004429"/>
    </source>
</evidence>
<reference evidence="7 8" key="1">
    <citation type="submission" date="2011-02" db="EMBL/GenBank/DDBJ databases">
        <authorList>
            <person name="Weinstock G."/>
            <person name="Sodergren E."/>
            <person name="Clifton S."/>
            <person name="Fulton L."/>
            <person name="Fulton B."/>
            <person name="Courtney L."/>
            <person name="Fronick C."/>
            <person name="Harrison M."/>
            <person name="Strong C."/>
            <person name="Farmer C."/>
            <person name="Delahaunty K."/>
            <person name="Markovic C."/>
            <person name="Hall O."/>
            <person name="Minx P."/>
            <person name="Tomlinson C."/>
            <person name="Mitreva M."/>
            <person name="Hou S."/>
            <person name="Chen J."/>
            <person name="Wollam A."/>
            <person name="Pepin K.H."/>
            <person name="Johnson M."/>
            <person name="Bhonagiri V."/>
            <person name="Zhang X."/>
            <person name="Suruliraj S."/>
            <person name="Warren W."/>
            <person name="Chinwalla A."/>
            <person name="Mardis E.R."/>
            <person name="Wilson R.K."/>
        </authorList>
    </citation>
    <scope>NUCLEOTIDE SEQUENCE [LARGE SCALE GENOMIC DNA]</scope>
    <source>
        <strain evidence="7 8">YIT 12057</strain>
    </source>
</reference>
<dbReference type="eggNOG" id="COG0738">
    <property type="taxonomic scope" value="Bacteria"/>
</dbReference>
<feature type="transmembrane region" description="Helical" evidence="6">
    <location>
        <begin position="164"/>
        <end position="186"/>
    </location>
</feature>
<feature type="transmembrane region" description="Helical" evidence="6">
    <location>
        <begin position="332"/>
        <end position="352"/>
    </location>
</feature>
<dbReference type="STRING" id="763034.HMPREF9446_02800"/>
<feature type="transmembrane region" description="Helical" evidence="6">
    <location>
        <begin position="297"/>
        <end position="320"/>
    </location>
</feature>
<dbReference type="SUPFAM" id="SSF103473">
    <property type="entry name" value="MFS general substrate transporter"/>
    <property type="match status" value="1"/>
</dbReference>
<feature type="transmembrane region" description="Helical" evidence="6">
    <location>
        <begin position="99"/>
        <end position="126"/>
    </location>
</feature>
<evidence type="ECO:0000313" key="8">
    <source>
        <dbReference type="Proteomes" id="UP000003416"/>
    </source>
</evidence>
<dbReference type="PANTHER" id="PTHR43702">
    <property type="entry name" value="L-FUCOSE-PROTON SYMPORTER"/>
    <property type="match status" value="1"/>
</dbReference>
<feature type="transmembrane region" description="Helical" evidence="6">
    <location>
        <begin position="74"/>
        <end position="93"/>
    </location>
</feature>
<dbReference type="Gene3D" id="1.20.1250.20">
    <property type="entry name" value="MFS general substrate transporter like domains"/>
    <property type="match status" value="2"/>
</dbReference>
<comment type="caution">
    <text evidence="7">The sequence shown here is derived from an EMBL/GenBank/DDBJ whole genome shotgun (WGS) entry which is preliminary data.</text>
</comment>
<evidence type="ECO:0000256" key="4">
    <source>
        <dbReference type="ARBA" id="ARBA00022989"/>
    </source>
</evidence>
<dbReference type="GO" id="GO:0022857">
    <property type="term" value="F:transmembrane transporter activity"/>
    <property type="evidence" value="ECO:0007669"/>
    <property type="project" value="InterPro"/>
</dbReference>
<dbReference type="Proteomes" id="UP000003416">
    <property type="component" value="Unassembled WGS sequence"/>
</dbReference>
<dbReference type="HOGENOM" id="CLU_057506_0_0_10"/>
<evidence type="ECO:0000256" key="3">
    <source>
        <dbReference type="ARBA" id="ARBA00022692"/>
    </source>
</evidence>
<proteinExistence type="predicted"/>
<feature type="transmembrane region" description="Helical" evidence="6">
    <location>
        <begin position="358"/>
        <end position="377"/>
    </location>
</feature>
<feature type="transmembrane region" description="Helical" evidence="6">
    <location>
        <begin position="138"/>
        <end position="158"/>
    </location>
</feature>
<feature type="transmembrane region" description="Helical" evidence="6">
    <location>
        <begin position="274"/>
        <end position="291"/>
    </location>
</feature>
<sequence>MKGKVSLLALFPVLFSFYIVGFCDIVGISVSYIQSDFQLGNTMAGLFPAVVFIGFLFLPAPVIALASKIGCRKVALYGMGLTVLGMFIPFGMYSLLGCFIAFTLLGVGNIALQVALNPLLFCVVSGNTLSVALTSTQLIKGVSAFCGPFVAAFAMSFWGNWYYVFPVFAVIALMAALCLSFTSVKGAGGCAYAASAESFALLKDNHVLLLFLAAVCAAGIDVGMNVCIPKLMMVHCGHTVQDATLSSSVYFAFRTLGVFTGTMLLISFSELKNFRIHVLIMLVAALGLLFAEGEYCILTLAGMVGFGCSSIFAIICSIALRVCPDKANNVSVIMMAGMCGGAFVPLLMGVVADCTESQTAGLLILIVCMLYLLYCSFKAAGRK</sequence>
<dbReference type="EMBL" id="AFBN01000078">
    <property type="protein sequence ID" value="EGF54120.1"/>
    <property type="molecule type" value="Genomic_DNA"/>
</dbReference>
<dbReference type="InterPro" id="IPR050375">
    <property type="entry name" value="MFS_TsgA-like"/>
</dbReference>
<feature type="transmembrane region" description="Helical" evidence="6">
    <location>
        <begin position="45"/>
        <end position="67"/>
    </location>
</feature>
<dbReference type="InterPro" id="IPR011701">
    <property type="entry name" value="MFS"/>
</dbReference>
<keyword evidence="5 6" id="KW-0472">Membrane</keyword>
<accession>F3PVM2</accession>
<feature type="transmembrane region" description="Helical" evidence="6">
    <location>
        <begin position="248"/>
        <end position="267"/>
    </location>
</feature>
<gene>
    <name evidence="7" type="ORF">HMPREF9446_02800</name>
</gene>
<dbReference type="InterPro" id="IPR036259">
    <property type="entry name" value="MFS_trans_sf"/>
</dbReference>
<keyword evidence="2" id="KW-1003">Cell membrane</keyword>
<evidence type="ECO:0000256" key="6">
    <source>
        <dbReference type="SAM" id="Phobius"/>
    </source>
</evidence>
<dbReference type="Pfam" id="PF07690">
    <property type="entry name" value="MFS_1"/>
    <property type="match status" value="1"/>
</dbReference>
<dbReference type="RefSeq" id="WP_009126039.1">
    <property type="nucleotide sequence ID" value="NZ_GL882673.1"/>
</dbReference>
<evidence type="ECO:0000313" key="7">
    <source>
        <dbReference type="EMBL" id="EGF54120.1"/>
    </source>
</evidence>
<keyword evidence="4 6" id="KW-1133">Transmembrane helix</keyword>
<organism evidence="7 8">
    <name type="scientific">Bacteroides fluxus YIT 12057</name>
    <dbReference type="NCBI Taxonomy" id="763034"/>
    <lineage>
        <taxon>Bacteria</taxon>
        <taxon>Pseudomonadati</taxon>
        <taxon>Bacteroidota</taxon>
        <taxon>Bacteroidia</taxon>
        <taxon>Bacteroidales</taxon>
        <taxon>Bacteroidaceae</taxon>
        <taxon>Bacteroides</taxon>
    </lineage>
</organism>
<comment type="subcellular location">
    <subcellularLocation>
        <location evidence="1">Cell inner membrane</location>
        <topology evidence="1">Multi-pass membrane protein</topology>
    </subcellularLocation>
</comment>
<dbReference type="PANTHER" id="PTHR43702:SF3">
    <property type="entry name" value="PROTEIN TSGA"/>
    <property type="match status" value="1"/>
</dbReference>
<dbReference type="GeneID" id="86050265"/>
<name>F3PVM2_9BACE</name>
<keyword evidence="3 6" id="KW-0812">Transmembrane</keyword>
<dbReference type="GO" id="GO:0005886">
    <property type="term" value="C:plasma membrane"/>
    <property type="evidence" value="ECO:0007669"/>
    <property type="project" value="UniProtKB-SubCell"/>
</dbReference>
<evidence type="ECO:0000256" key="2">
    <source>
        <dbReference type="ARBA" id="ARBA00022475"/>
    </source>
</evidence>
<feature type="transmembrane region" description="Helical" evidence="6">
    <location>
        <begin position="7"/>
        <end position="33"/>
    </location>
</feature>
<evidence type="ECO:0000256" key="5">
    <source>
        <dbReference type="ARBA" id="ARBA00023136"/>
    </source>
</evidence>
<feature type="transmembrane region" description="Helical" evidence="6">
    <location>
        <begin position="207"/>
        <end position="228"/>
    </location>
</feature>
<dbReference type="AlphaFoldDB" id="F3PVM2"/>
<protein>
    <submittedName>
        <fullName evidence="7">Transporter, major facilitator family protein</fullName>
    </submittedName>
</protein>
<keyword evidence="8" id="KW-1185">Reference proteome</keyword>